<dbReference type="OrthoDB" id="9805663at2"/>
<dbReference type="Proteomes" id="UP000035932">
    <property type="component" value="Unassembled WGS sequence"/>
</dbReference>
<gene>
    <name evidence="3" type="ORF">ACS04_33765</name>
</gene>
<dbReference type="InterPro" id="IPR045010">
    <property type="entry name" value="MDR_fam"/>
</dbReference>
<dbReference type="Pfam" id="PF00107">
    <property type="entry name" value="ADH_zinc_N"/>
    <property type="match status" value="1"/>
</dbReference>
<dbReference type="RefSeq" id="WP_048480663.1">
    <property type="nucleotide sequence ID" value="NZ_JBIRUD010000010.1"/>
</dbReference>
<protein>
    <submittedName>
        <fullName evidence="3">NADP-dependent oxidoreductase</fullName>
    </submittedName>
</protein>
<evidence type="ECO:0000313" key="4">
    <source>
        <dbReference type="Proteomes" id="UP000035932"/>
    </source>
</evidence>
<dbReference type="InterPro" id="IPR041694">
    <property type="entry name" value="ADH_N_2"/>
</dbReference>
<accession>A0A0J6XCL6</accession>
<feature type="domain" description="Enoyl reductase (ER)" evidence="2">
    <location>
        <begin position="21"/>
        <end position="335"/>
    </location>
</feature>
<dbReference type="EMBL" id="LFML01000161">
    <property type="protein sequence ID" value="KMO93665.1"/>
    <property type="molecule type" value="Genomic_DNA"/>
</dbReference>
<dbReference type="InterPro" id="IPR020843">
    <property type="entry name" value="ER"/>
</dbReference>
<dbReference type="FunFam" id="3.40.50.720:FF:000121">
    <property type="entry name" value="Prostaglandin reductase 2"/>
    <property type="match status" value="1"/>
</dbReference>
<evidence type="ECO:0000259" key="2">
    <source>
        <dbReference type="SMART" id="SM00829"/>
    </source>
</evidence>
<sequence>MSEIPAVSREWHLVRRPQGWPVAEDFALREVEVAAPAPGRILVRNLYMSVDPYMRGRMNDVKSYVPPFQLDRPMDGGAVGEVVASADERFAVGDHVLHGLGWREYADVDAKHATKVDAALAPLSAYLGVLGMPGLTAYAGLFEVASFKEGDTVFVSGAAGAVGSLVGQFAKIKGAARVIGSAGSDEKVTLLTEKYGFDAAFNYKNGPVGEQLKEAAPEGIDVYFDNVGGDHLEAAISSLNVHGRATLCGAIAQYNATEPTPGPRNLALVIGKRLRLQGVLVGDHAGLQPQFVQDVAGWLRSGELVADETVVEGVENATEAFLGMLRGENTGKMIVSFTG</sequence>
<dbReference type="InterPro" id="IPR036291">
    <property type="entry name" value="NAD(P)-bd_dom_sf"/>
</dbReference>
<dbReference type="InterPro" id="IPR013149">
    <property type="entry name" value="ADH-like_C"/>
</dbReference>
<dbReference type="SMART" id="SM00829">
    <property type="entry name" value="PKS_ER"/>
    <property type="match status" value="1"/>
</dbReference>
<proteinExistence type="predicted"/>
<name>A0A0J6XCL6_9ACTN</name>
<keyword evidence="4" id="KW-1185">Reference proteome</keyword>
<dbReference type="InterPro" id="IPR011032">
    <property type="entry name" value="GroES-like_sf"/>
</dbReference>
<comment type="caution">
    <text evidence="3">The sequence shown here is derived from an EMBL/GenBank/DDBJ whole genome shotgun (WGS) entry which is preliminary data.</text>
</comment>
<reference evidence="3 4" key="1">
    <citation type="submission" date="2015-06" db="EMBL/GenBank/DDBJ databases">
        <title>Recapitulation of the evolution of biosynthetic gene clusters reveals hidden chemical diversity on bacterial genomes.</title>
        <authorList>
            <person name="Cruz-Morales P."/>
            <person name="Martinez-Guerrero C."/>
            <person name="Morales-Escalante M.A."/>
            <person name="Yanez-Guerra L.A."/>
            <person name="Kopp J.F."/>
            <person name="Feldmann J."/>
            <person name="Ramos-Aboites H.E."/>
            <person name="Barona-Gomez F."/>
        </authorList>
    </citation>
    <scope>NUCLEOTIDE SEQUENCE [LARGE SCALE GENOMIC DNA]</scope>
    <source>
        <strain evidence="3 4">ATCC 31245</strain>
    </source>
</reference>
<dbReference type="GO" id="GO:0016628">
    <property type="term" value="F:oxidoreductase activity, acting on the CH-CH group of donors, NAD or NADP as acceptor"/>
    <property type="evidence" value="ECO:0007669"/>
    <property type="project" value="InterPro"/>
</dbReference>
<dbReference type="Gene3D" id="3.90.180.10">
    <property type="entry name" value="Medium-chain alcohol dehydrogenases, catalytic domain"/>
    <property type="match status" value="1"/>
</dbReference>
<dbReference type="Pfam" id="PF16884">
    <property type="entry name" value="ADH_N_2"/>
    <property type="match status" value="1"/>
</dbReference>
<dbReference type="SUPFAM" id="SSF50129">
    <property type="entry name" value="GroES-like"/>
    <property type="match status" value="1"/>
</dbReference>
<evidence type="ECO:0000313" key="3">
    <source>
        <dbReference type="EMBL" id="KMO93665.1"/>
    </source>
</evidence>
<evidence type="ECO:0000256" key="1">
    <source>
        <dbReference type="ARBA" id="ARBA00023002"/>
    </source>
</evidence>
<organism evidence="3 4">
    <name type="scientific">Streptomyces roseus</name>
    <dbReference type="NCBI Taxonomy" id="66430"/>
    <lineage>
        <taxon>Bacteria</taxon>
        <taxon>Bacillati</taxon>
        <taxon>Actinomycetota</taxon>
        <taxon>Actinomycetes</taxon>
        <taxon>Kitasatosporales</taxon>
        <taxon>Streptomycetaceae</taxon>
        <taxon>Streptomyces</taxon>
    </lineage>
</organism>
<dbReference type="SUPFAM" id="SSF51735">
    <property type="entry name" value="NAD(P)-binding Rossmann-fold domains"/>
    <property type="match status" value="1"/>
</dbReference>
<dbReference type="PANTHER" id="PTHR43205">
    <property type="entry name" value="PROSTAGLANDIN REDUCTASE"/>
    <property type="match status" value="1"/>
</dbReference>
<dbReference type="STRING" id="66430.ACS04_33765"/>
<dbReference type="PATRIC" id="fig|66430.4.peg.3494"/>
<dbReference type="AlphaFoldDB" id="A0A0J6XCL6"/>
<keyword evidence="1" id="KW-0560">Oxidoreductase</keyword>
<dbReference type="CDD" id="cd05288">
    <property type="entry name" value="PGDH"/>
    <property type="match status" value="1"/>
</dbReference>
<dbReference type="Gene3D" id="3.40.50.720">
    <property type="entry name" value="NAD(P)-binding Rossmann-like Domain"/>
    <property type="match status" value="1"/>
</dbReference>
<dbReference type="PANTHER" id="PTHR43205:SF7">
    <property type="entry name" value="PROSTAGLANDIN REDUCTASE 1"/>
    <property type="match status" value="1"/>
</dbReference>